<dbReference type="EMBL" id="JAEPCR010000072">
    <property type="protein sequence ID" value="MCG7979522.1"/>
    <property type="molecule type" value="Genomic_DNA"/>
</dbReference>
<protein>
    <submittedName>
        <fullName evidence="2">Response regulator receiver domain</fullName>
    </submittedName>
</protein>
<accession>A0A9E4NMI3</accession>
<evidence type="ECO:0000313" key="3">
    <source>
        <dbReference type="Proteomes" id="UP000886674"/>
    </source>
</evidence>
<feature type="domain" description="Response receiver" evidence="1">
    <location>
        <begin position="24"/>
        <end position="143"/>
    </location>
</feature>
<comment type="caution">
    <text evidence="2">The sequence shown here is derived from an EMBL/GenBank/DDBJ whole genome shotgun (WGS) entry which is preliminary data.</text>
</comment>
<organism evidence="2 3">
    <name type="scientific">Candidatus Thiodiazotropha taylori</name>
    <dbReference type="NCBI Taxonomy" id="2792791"/>
    <lineage>
        <taxon>Bacteria</taxon>
        <taxon>Pseudomonadati</taxon>
        <taxon>Pseudomonadota</taxon>
        <taxon>Gammaproteobacteria</taxon>
        <taxon>Chromatiales</taxon>
        <taxon>Sedimenticolaceae</taxon>
        <taxon>Candidatus Thiodiazotropha</taxon>
    </lineage>
</organism>
<proteinExistence type="predicted"/>
<evidence type="ECO:0000313" key="2">
    <source>
        <dbReference type="EMBL" id="MCG7979522.1"/>
    </source>
</evidence>
<reference evidence="2" key="1">
    <citation type="journal article" date="2021" name="Proc. Natl. Acad. Sci. U.S.A.">
        <title>Global biogeography of chemosynthetic symbionts reveals both localized and globally distributed symbiont groups. .</title>
        <authorList>
            <person name="Osvatic J.T."/>
            <person name="Wilkins L.G.E."/>
            <person name="Leibrecht L."/>
            <person name="Leray M."/>
            <person name="Zauner S."/>
            <person name="Polzin J."/>
            <person name="Camacho Y."/>
            <person name="Gros O."/>
            <person name="van Gils J.A."/>
            <person name="Eisen J.A."/>
            <person name="Petersen J.M."/>
            <person name="Yuen B."/>
        </authorList>
    </citation>
    <scope>NUCLEOTIDE SEQUENCE</scope>
    <source>
        <strain evidence="2">MAGclacostrist055</strain>
    </source>
</reference>
<dbReference type="AlphaFoldDB" id="A0A9E4NMI3"/>
<dbReference type="InterPro" id="IPR043834">
    <property type="entry name" value="REC"/>
</dbReference>
<dbReference type="Proteomes" id="UP000886674">
    <property type="component" value="Unassembled WGS sequence"/>
</dbReference>
<evidence type="ECO:0000259" key="1">
    <source>
        <dbReference type="Pfam" id="PF19192"/>
    </source>
</evidence>
<gene>
    <name evidence="2" type="ORF">JAY77_15425</name>
</gene>
<name>A0A9E4NMI3_9GAMM</name>
<sequence>MTDGDAGMALDYGDLINEAFIEPIRTVVVVDDDYPTLDSLLEKETSETAPPPPKKAPSKQVKKIIKLCRERSRPWLVDIYDGKDDMGGDDSTATHLHHSDLLILDYHLDPNDPTDGSRAINLLRGLASNDHFNLVVVYTKGDESAGGDIGRVVNEIATGLCTLDDQFVMPARALGMAEKLIETWEDVDESIIEKLESSVDLSAYLQLRNHPDDFCVNDIYQMPEFTQVKALIDSGPNADHWKLMLKWAIHRRQEKLKKSLSEHDYGQLNYHPNDNEVNWIRTSRLFITVVSKTNEPSDIPDKLLTAIKKWDPQPHRLLMSKMRSVLDECGVSAEDEVMNNRCLQAGWLEDLLSADKNERLWKVNRTLDRHWDRLGDSITNRMGDYSQRLADYLSSISDKNDILMRFSPLKDNHHKQGDDVAMALNSYSCSKPVDGTHLTTGHILKMVDDRYWLCLTPACDLVPGQKKGWHERLNTHMPFTAVELHKCNREKALKHATNGSYLFLEADDSPLILSFIPVASGESTPNPKIEHMFAANNGIFDNDSFDVSLTRIKADGVALVTPTSKANVIAQLRYEYALNLLQRLGSTLSRVGLDFISHSPSSDD</sequence>
<dbReference type="Pfam" id="PF19192">
    <property type="entry name" value="Response_reg_2"/>
    <property type="match status" value="1"/>
</dbReference>